<dbReference type="EMBL" id="AMCI01004465">
    <property type="protein sequence ID" value="EJW98029.1"/>
    <property type="molecule type" value="Genomic_DNA"/>
</dbReference>
<dbReference type="AlphaFoldDB" id="J9GFC9"/>
<gene>
    <name evidence="1" type="ORF">EVA_13865</name>
</gene>
<reference evidence="1" key="1">
    <citation type="journal article" date="2012" name="PLoS ONE">
        <title>Gene sets for utilization of primary and secondary nutrition supplies in the distal gut of endangered iberian lynx.</title>
        <authorList>
            <person name="Alcaide M."/>
            <person name="Messina E."/>
            <person name="Richter M."/>
            <person name="Bargiela R."/>
            <person name="Peplies J."/>
            <person name="Huws S.A."/>
            <person name="Newbold C.J."/>
            <person name="Golyshin P.N."/>
            <person name="Simon M.A."/>
            <person name="Lopez G."/>
            <person name="Yakimov M.M."/>
            <person name="Ferrer M."/>
        </authorList>
    </citation>
    <scope>NUCLEOTIDE SEQUENCE</scope>
</reference>
<protein>
    <submittedName>
        <fullName evidence="1">Uncharacterized protein</fullName>
    </submittedName>
</protein>
<comment type="caution">
    <text evidence="1">The sequence shown here is derived from an EMBL/GenBank/DDBJ whole genome shotgun (WGS) entry which is preliminary data.</text>
</comment>
<proteinExistence type="predicted"/>
<organism evidence="1">
    <name type="scientific">gut metagenome</name>
    <dbReference type="NCBI Taxonomy" id="749906"/>
    <lineage>
        <taxon>unclassified sequences</taxon>
        <taxon>metagenomes</taxon>
        <taxon>organismal metagenomes</taxon>
    </lineage>
</organism>
<accession>J9GFC9</accession>
<evidence type="ECO:0000313" key="1">
    <source>
        <dbReference type="EMBL" id="EJW98029.1"/>
    </source>
</evidence>
<sequence length="47" mass="5389">MMFVIVTEAKLTKTLQLEFIGVGKFDGRPEVLGLASKWKGRIHHFCR</sequence>
<name>J9GFC9_9ZZZZ</name>